<sequence length="106" mass="11856">NLTCSTDNCILQFSSTELVDRVVIREDLRSSTGASIRQWSIDGFMMWGDCMNCWIEIPSAKGRSVGSKRIVLFGEAVLVQAIRLNIYKAVGDRSSLAQFDAYLCQQ</sequence>
<reference evidence="1" key="1">
    <citation type="submission" date="2021-02" db="EMBL/GenBank/DDBJ databases">
        <authorList>
            <person name="Nowell W R."/>
        </authorList>
    </citation>
    <scope>NUCLEOTIDE SEQUENCE</scope>
</reference>
<dbReference type="Proteomes" id="UP000681722">
    <property type="component" value="Unassembled WGS sequence"/>
</dbReference>
<keyword evidence="3" id="KW-1185">Reference proteome</keyword>
<gene>
    <name evidence="1" type="ORF">GPM918_LOCUS46407</name>
    <name evidence="2" type="ORF">SRO942_LOCUS50526</name>
</gene>
<accession>A0A816GGH1</accession>
<feature type="non-terminal residue" evidence="1">
    <location>
        <position position="1"/>
    </location>
</feature>
<evidence type="ECO:0000313" key="2">
    <source>
        <dbReference type="EMBL" id="CAF4655957.1"/>
    </source>
</evidence>
<dbReference type="AlphaFoldDB" id="A0A816GGH1"/>
<evidence type="ECO:0000313" key="3">
    <source>
        <dbReference type="Proteomes" id="UP000663829"/>
    </source>
</evidence>
<dbReference type="Gene3D" id="2.60.120.260">
    <property type="entry name" value="Galactose-binding domain-like"/>
    <property type="match status" value="1"/>
</dbReference>
<organism evidence="1 3">
    <name type="scientific">Didymodactylos carnosus</name>
    <dbReference type="NCBI Taxonomy" id="1234261"/>
    <lineage>
        <taxon>Eukaryota</taxon>
        <taxon>Metazoa</taxon>
        <taxon>Spiralia</taxon>
        <taxon>Gnathifera</taxon>
        <taxon>Rotifera</taxon>
        <taxon>Eurotatoria</taxon>
        <taxon>Bdelloidea</taxon>
        <taxon>Philodinida</taxon>
        <taxon>Philodinidae</taxon>
        <taxon>Didymodactylos</taxon>
    </lineage>
</organism>
<dbReference type="OrthoDB" id="6039950at2759"/>
<dbReference type="Proteomes" id="UP000663829">
    <property type="component" value="Unassembled WGS sequence"/>
</dbReference>
<comment type="caution">
    <text evidence="1">The sequence shown here is derived from an EMBL/GenBank/DDBJ whole genome shotgun (WGS) entry which is preliminary data.</text>
</comment>
<dbReference type="EMBL" id="CAJNOQ010062392">
    <property type="protein sequence ID" value="CAF1673769.1"/>
    <property type="molecule type" value="Genomic_DNA"/>
</dbReference>
<proteinExistence type="predicted"/>
<evidence type="ECO:0000313" key="1">
    <source>
        <dbReference type="EMBL" id="CAF1673769.1"/>
    </source>
</evidence>
<protein>
    <submittedName>
        <fullName evidence="1">Uncharacterized protein</fullName>
    </submittedName>
</protein>
<dbReference type="EMBL" id="CAJOBC010144293">
    <property type="protein sequence ID" value="CAF4655957.1"/>
    <property type="molecule type" value="Genomic_DNA"/>
</dbReference>
<name>A0A816GGH1_9BILA</name>